<accession>S7QBF2</accession>
<proteinExistence type="inferred from homology"/>
<comment type="similarity">
    <text evidence="3">Belongs to the EROs family.</text>
</comment>
<evidence type="ECO:0000256" key="10">
    <source>
        <dbReference type="ARBA" id="ARBA00022982"/>
    </source>
</evidence>
<keyword evidence="6" id="KW-0285">Flavoprotein</keyword>
<evidence type="ECO:0000256" key="15">
    <source>
        <dbReference type="ARBA" id="ARBA00023284"/>
    </source>
</evidence>
<dbReference type="GO" id="GO:0034975">
    <property type="term" value="P:protein folding in endoplasmic reticulum"/>
    <property type="evidence" value="ECO:0007669"/>
    <property type="project" value="InterPro"/>
</dbReference>
<dbReference type="GO" id="GO:0071949">
    <property type="term" value="F:FAD binding"/>
    <property type="evidence" value="ECO:0007669"/>
    <property type="project" value="InterPro"/>
</dbReference>
<dbReference type="GeneID" id="19307241"/>
<keyword evidence="15" id="KW-0676">Redox-active center</keyword>
<gene>
    <name evidence="18" type="ORF">GLOTRDRAFT_58524</name>
</gene>
<dbReference type="RefSeq" id="XP_007864403.1">
    <property type="nucleotide sequence ID" value="XM_007866212.1"/>
</dbReference>
<evidence type="ECO:0000256" key="16">
    <source>
        <dbReference type="SAM" id="MobiDB-lite"/>
    </source>
</evidence>
<keyword evidence="10" id="KW-0249">Electron transport</keyword>
<dbReference type="EMBL" id="KB469299">
    <property type="protein sequence ID" value="EPQ57281.1"/>
    <property type="molecule type" value="Genomic_DNA"/>
</dbReference>
<name>S7QBF2_GLOTA</name>
<evidence type="ECO:0000256" key="6">
    <source>
        <dbReference type="ARBA" id="ARBA00022630"/>
    </source>
</evidence>
<dbReference type="GO" id="GO:0015035">
    <property type="term" value="F:protein-disulfide reductase activity"/>
    <property type="evidence" value="ECO:0007669"/>
    <property type="project" value="InterPro"/>
</dbReference>
<evidence type="ECO:0000256" key="3">
    <source>
        <dbReference type="ARBA" id="ARBA00008277"/>
    </source>
</evidence>
<dbReference type="InterPro" id="IPR007266">
    <property type="entry name" value="Ero1"/>
</dbReference>
<evidence type="ECO:0000256" key="1">
    <source>
        <dbReference type="ARBA" id="ARBA00001974"/>
    </source>
</evidence>
<dbReference type="Proteomes" id="UP000030669">
    <property type="component" value="Unassembled WGS sequence"/>
</dbReference>
<keyword evidence="5" id="KW-0813">Transport</keyword>
<dbReference type="AlphaFoldDB" id="S7QBF2"/>
<dbReference type="OrthoDB" id="269384at2759"/>
<evidence type="ECO:0000256" key="2">
    <source>
        <dbReference type="ARBA" id="ARBA00004367"/>
    </source>
</evidence>
<comment type="subunit">
    <text evidence="4">May function both as a monomer and a homodimer.</text>
</comment>
<keyword evidence="14" id="KW-0325">Glycoprotein</keyword>
<comment type="cofactor">
    <cofactor evidence="1">
        <name>FAD</name>
        <dbReference type="ChEBI" id="CHEBI:57692"/>
    </cofactor>
</comment>
<dbReference type="OMA" id="CYKDRLH"/>
<evidence type="ECO:0000256" key="8">
    <source>
        <dbReference type="ARBA" id="ARBA00022824"/>
    </source>
</evidence>
<keyword evidence="13" id="KW-1015">Disulfide bond</keyword>
<dbReference type="STRING" id="670483.S7QBF2"/>
<evidence type="ECO:0000256" key="11">
    <source>
        <dbReference type="ARBA" id="ARBA00023002"/>
    </source>
</evidence>
<feature type="chain" id="PRO_5004543933" evidence="17">
    <location>
        <begin position="26"/>
        <end position="545"/>
    </location>
</feature>
<protein>
    <submittedName>
        <fullName evidence="18">Endoplasmic oxidoreductin</fullName>
    </submittedName>
</protein>
<keyword evidence="12" id="KW-0472">Membrane</keyword>
<comment type="subcellular location">
    <subcellularLocation>
        <location evidence="2">Endoplasmic reticulum membrane</location>
        <topology evidence="2">Peripheral membrane protein</topology>
        <orientation evidence="2">Lumenal side</orientation>
    </subcellularLocation>
</comment>
<dbReference type="PANTHER" id="PTHR12613">
    <property type="entry name" value="ERO1-RELATED"/>
    <property type="match status" value="1"/>
</dbReference>
<dbReference type="SUPFAM" id="SSF110019">
    <property type="entry name" value="ERO1-like"/>
    <property type="match status" value="1"/>
</dbReference>
<dbReference type="HOGENOM" id="CLU_023061_1_1_1"/>
<sequence>MRVTQLPTGLLLLLTACLQQPLSFASSPGSFLTSPLVKENQVQDVLEHQPAQGTTCRQDTTLTGPIETTLCDYETVESVNEELFNNLSELVKTPFFKYFRVDLYRDCPFWEEHGFCMNRECGITTVDESEIPEKWRAAALSKVELPSDEQRQSLPGCYYRDSDFCFLDDLTEGDYIDLSVNPERFTGYIGPSAHRIWSTIYEENCFGVSDAQEELGGAAPEAGQQCLEKRVYYKIISGLHASISTHICAEYFNQTTGEWGPNLPCFINRVAAHPERLQYIYFNTVLLLRAVARLGPYLAAYDYCSSGTHADDARTLAVVGSVVALAREAGRFDERVLFQGENADVLKEEFKQHFRNVSRIMDCVGCDKCRLWGKVQTTGVATALKILFELDEKALECVSSLTPIPTSSVPGADIAPGSPRSNSNLLQRSEVVALINTLYRFSESLHAVGRFREMWAAADAEASSRILKEAETPDTARNPKVSPIAGARPPAEHVYVRLRAWMSACKQGTVGCVSALVEGVRWAWTLVSSAFSISAKESGPGRVEF</sequence>
<evidence type="ECO:0000313" key="19">
    <source>
        <dbReference type="Proteomes" id="UP000030669"/>
    </source>
</evidence>
<dbReference type="GO" id="GO:0016972">
    <property type="term" value="F:thiol oxidase activity"/>
    <property type="evidence" value="ECO:0007669"/>
    <property type="project" value="InterPro"/>
</dbReference>
<dbReference type="Pfam" id="PF04137">
    <property type="entry name" value="ERO1"/>
    <property type="match status" value="1"/>
</dbReference>
<keyword evidence="9" id="KW-0274">FAD</keyword>
<evidence type="ECO:0000256" key="13">
    <source>
        <dbReference type="ARBA" id="ARBA00023157"/>
    </source>
</evidence>
<evidence type="ECO:0000256" key="14">
    <source>
        <dbReference type="ARBA" id="ARBA00023180"/>
    </source>
</evidence>
<organism evidence="18 19">
    <name type="scientific">Gloeophyllum trabeum (strain ATCC 11539 / FP-39264 / Madison 617)</name>
    <name type="common">Brown rot fungus</name>
    <dbReference type="NCBI Taxonomy" id="670483"/>
    <lineage>
        <taxon>Eukaryota</taxon>
        <taxon>Fungi</taxon>
        <taxon>Dikarya</taxon>
        <taxon>Basidiomycota</taxon>
        <taxon>Agaricomycotina</taxon>
        <taxon>Agaricomycetes</taxon>
        <taxon>Gloeophyllales</taxon>
        <taxon>Gloeophyllaceae</taxon>
        <taxon>Gloeophyllum</taxon>
    </lineage>
</organism>
<keyword evidence="8" id="KW-0256">Endoplasmic reticulum</keyword>
<dbReference type="GO" id="GO:0005789">
    <property type="term" value="C:endoplasmic reticulum membrane"/>
    <property type="evidence" value="ECO:0007669"/>
    <property type="project" value="UniProtKB-SubCell"/>
</dbReference>
<dbReference type="PROSITE" id="PS51257">
    <property type="entry name" value="PROKAR_LIPOPROTEIN"/>
    <property type="match status" value="1"/>
</dbReference>
<reference evidence="18 19" key="1">
    <citation type="journal article" date="2012" name="Science">
        <title>The Paleozoic origin of enzymatic lignin decomposition reconstructed from 31 fungal genomes.</title>
        <authorList>
            <person name="Floudas D."/>
            <person name="Binder M."/>
            <person name="Riley R."/>
            <person name="Barry K."/>
            <person name="Blanchette R.A."/>
            <person name="Henrissat B."/>
            <person name="Martinez A.T."/>
            <person name="Otillar R."/>
            <person name="Spatafora J.W."/>
            <person name="Yadav J.S."/>
            <person name="Aerts A."/>
            <person name="Benoit I."/>
            <person name="Boyd A."/>
            <person name="Carlson A."/>
            <person name="Copeland A."/>
            <person name="Coutinho P.M."/>
            <person name="de Vries R.P."/>
            <person name="Ferreira P."/>
            <person name="Findley K."/>
            <person name="Foster B."/>
            <person name="Gaskell J."/>
            <person name="Glotzer D."/>
            <person name="Gorecki P."/>
            <person name="Heitman J."/>
            <person name="Hesse C."/>
            <person name="Hori C."/>
            <person name="Igarashi K."/>
            <person name="Jurgens J.A."/>
            <person name="Kallen N."/>
            <person name="Kersten P."/>
            <person name="Kohler A."/>
            <person name="Kuees U."/>
            <person name="Kumar T.K.A."/>
            <person name="Kuo A."/>
            <person name="LaButti K."/>
            <person name="Larrondo L.F."/>
            <person name="Lindquist E."/>
            <person name="Ling A."/>
            <person name="Lombard V."/>
            <person name="Lucas S."/>
            <person name="Lundell T."/>
            <person name="Martin R."/>
            <person name="McLaughlin D.J."/>
            <person name="Morgenstern I."/>
            <person name="Morin E."/>
            <person name="Murat C."/>
            <person name="Nagy L.G."/>
            <person name="Nolan M."/>
            <person name="Ohm R.A."/>
            <person name="Patyshakuliyeva A."/>
            <person name="Rokas A."/>
            <person name="Ruiz-Duenas F.J."/>
            <person name="Sabat G."/>
            <person name="Salamov A."/>
            <person name="Samejima M."/>
            <person name="Schmutz J."/>
            <person name="Slot J.C."/>
            <person name="St John F."/>
            <person name="Stenlid J."/>
            <person name="Sun H."/>
            <person name="Sun S."/>
            <person name="Syed K."/>
            <person name="Tsang A."/>
            <person name="Wiebenga A."/>
            <person name="Young D."/>
            <person name="Pisabarro A."/>
            <person name="Eastwood D.C."/>
            <person name="Martin F."/>
            <person name="Cullen D."/>
            <person name="Grigoriev I.V."/>
            <person name="Hibbett D.S."/>
        </authorList>
    </citation>
    <scope>NUCLEOTIDE SEQUENCE [LARGE SCALE GENOMIC DNA]</scope>
    <source>
        <strain evidence="18 19">ATCC 11539</strain>
    </source>
</reference>
<dbReference type="KEGG" id="gtr:GLOTRDRAFT_58524"/>
<evidence type="ECO:0000256" key="4">
    <source>
        <dbReference type="ARBA" id="ARBA00011802"/>
    </source>
</evidence>
<evidence type="ECO:0000256" key="17">
    <source>
        <dbReference type="SAM" id="SignalP"/>
    </source>
</evidence>
<evidence type="ECO:0000313" key="18">
    <source>
        <dbReference type="EMBL" id="EPQ57281.1"/>
    </source>
</evidence>
<evidence type="ECO:0000256" key="7">
    <source>
        <dbReference type="ARBA" id="ARBA00022729"/>
    </source>
</evidence>
<keyword evidence="7 17" id="KW-0732">Signal</keyword>
<evidence type="ECO:0000256" key="12">
    <source>
        <dbReference type="ARBA" id="ARBA00023136"/>
    </source>
</evidence>
<feature type="region of interest" description="Disordered" evidence="16">
    <location>
        <begin position="466"/>
        <end position="485"/>
    </location>
</feature>
<dbReference type="InterPro" id="IPR037192">
    <property type="entry name" value="ERO1-like_sf"/>
</dbReference>
<feature type="signal peptide" evidence="17">
    <location>
        <begin position="1"/>
        <end position="25"/>
    </location>
</feature>
<evidence type="ECO:0000256" key="5">
    <source>
        <dbReference type="ARBA" id="ARBA00022448"/>
    </source>
</evidence>
<evidence type="ECO:0000256" key="9">
    <source>
        <dbReference type="ARBA" id="ARBA00022827"/>
    </source>
</evidence>
<keyword evidence="11" id="KW-0560">Oxidoreductase</keyword>
<dbReference type="eggNOG" id="KOG2608">
    <property type="taxonomic scope" value="Eukaryota"/>
</dbReference>
<keyword evidence="19" id="KW-1185">Reference proteome</keyword>
<dbReference type="PANTHER" id="PTHR12613:SF0">
    <property type="entry name" value="ERO1-LIKE PROTEIN"/>
    <property type="match status" value="1"/>
</dbReference>